<evidence type="ECO:0000313" key="1">
    <source>
        <dbReference type="EMBL" id="GIY41660.1"/>
    </source>
</evidence>
<dbReference type="AlphaFoldDB" id="A0AAV4TA71"/>
<organism evidence="1 2">
    <name type="scientific">Caerostris darwini</name>
    <dbReference type="NCBI Taxonomy" id="1538125"/>
    <lineage>
        <taxon>Eukaryota</taxon>
        <taxon>Metazoa</taxon>
        <taxon>Ecdysozoa</taxon>
        <taxon>Arthropoda</taxon>
        <taxon>Chelicerata</taxon>
        <taxon>Arachnida</taxon>
        <taxon>Araneae</taxon>
        <taxon>Araneomorphae</taxon>
        <taxon>Entelegynae</taxon>
        <taxon>Araneoidea</taxon>
        <taxon>Araneidae</taxon>
        <taxon>Caerostris</taxon>
    </lineage>
</organism>
<gene>
    <name evidence="1" type="ORF">CDAR_40731</name>
</gene>
<dbReference type="EMBL" id="BPLQ01009093">
    <property type="protein sequence ID" value="GIY41660.1"/>
    <property type="molecule type" value="Genomic_DNA"/>
</dbReference>
<accession>A0AAV4TA71</accession>
<proteinExistence type="predicted"/>
<dbReference type="Proteomes" id="UP001054837">
    <property type="component" value="Unassembled WGS sequence"/>
</dbReference>
<comment type="caution">
    <text evidence="1">The sequence shown here is derived from an EMBL/GenBank/DDBJ whole genome shotgun (WGS) entry which is preliminary data.</text>
</comment>
<evidence type="ECO:0000313" key="2">
    <source>
        <dbReference type="Proteomes" id="UP001054837"/>
    </source>
</evidence>
<reference evidence="1 2" key="1">
    <citation type="submission" date="2021-06" db="EMBL/GenBank/DDBJ databases">
        <title>Caerostris darwini draft genome.</title>
        <authorList>
            <person name="Kono N."/>
            <person name="Arakawa K."/>
        </authorList>
    </citation>
    <scope>NUCLEOTIDE SEQUENCE [LARGE SCALE GENOMIC DNA]</scope>
</reference>
<protein>
    <submittedName>
        <fullName evidence="1">Uncharacterized protein</fullName>
    </submittedName>
</protein>
<sequence>MPVRKFIQDRYWMQQILQSALQRNPPKVSTASVRKLAPKLSKKHKIFMQAIFQEETEGIFFPEQLTFVQKHEEVKDGHLSQRMRNDRVAWLKMDLSQWIRTFNINDTVEGINIFPMIAQEVSARRS</sequence>
<keyword evidence="2" id="KW-1185">Reference proteome</keyword>
<name>A0AAV4TA71_9ARAC</name>